<proteinExistence type="predicted"/>
<feature type="transmembrane region" description="Helical" evidence="6">
    <location>
        <begin position="90"/>
        <end position="114"/>
    </location>
</feature>
<keyword evidence="5 6" id="KW-0472">Membrane</keyword>
<feature type="transmembrane region" description="Helical" evidence="6">
    <location>
        <begin position="160"/>
        <end position="182"/>
    </location>
</feature>
<evidence type="ECO:0008006" key="9">
    <source>
        <dbReference type="Google" id="ProtNLM"/>
    </source>
</evidence>
<feature type="transmembrane region" description="Helical" evidence="6">
    <location>
        <begin position="468"/>
        <end position="490"/>
    </location>
</feature>
<evidence type="ECO:0000256" key="5">
    <source>
        <dbReference type="ARBA" id="ARBA00023136"/>
    </source>
</evidence>
<evidence type="ECO:0000256" key="2">
    <source>
        <dbReference type="ARBA" id="ARBA00022475"/>
    </source>
</evidence>
<evidence type="ECO:0000256" key="4">
    <source>
        <dbReference type="ARBA" id="ARBA00022989"/>
    </source>
</evidence>
<feature type="transmembrane region" description="Helical" evidence="6">
    <location>
        <begin position="378"/>
        <end position="396"/>
    </location>
</feature>
<sequence length="513" mass="57963">MTETNFNKQRIAKNTAVLALRMLFTMWINLYITRLVLQNLGIEDYGTYGIVGGVISMFAIFGGGLTNAINRFMAFELGKNESNIQKTFCSCMNVVFIFALLSFILLESIGLWFLNNKIQIPERSIIAANWVFQFSIITCVVNLISIPYNALIIAHERMNAFAYISIFQVLMNLAAVYAIGFINHNRLFFYGLFLATVSVGIRLTYQIYCRHNFKESKFRLIIDRSHMSEIGKFTGYSLLDGIMVMLFAQGFNVLLNINFGVVMNGIFSIATQVRTSALAFSQNVQKAIEPQIIKTYSNGETDKSLKLIYEGSRMQIYLLAFIAVPIWVRCNQILSLWLGDVPEGTALYVSIFLFISMIYAITCPVITGALATGNIKRFLLVADFIYIIAIGLLYIIPHLTNTTSQSFAVFLLSIETAVALYRIYAFSKISSLSLRKFAWACIFQPILVIAAAYYSISLVNSYFRYNLTGLIEVVIASCIILSLIILFTGLNNYERKIILKMFNNIKLRIIALL</sequence>
<name>A0ABX2B2P8_9BACT</name>
<feature type="transmembrane region" description="Helical" evidence="6">
    <location>
        <begin position="437"/>
        <end position="456"/>
    </location>
</feature>
<protein>
    <recommendedName>
        <fullName evidence="9">Lipopolysaccharide biosynthesis protein</fullName>
    </recommendedName>
</protein>
<comment type="caution">
    <text evidence="7">The sequence shown here is derived from an EMBL/GenBank/DDBJ whole genome shotgun (WGS) entry which is preliminary data.</text>
</comment>
<evidence type="ECO:0000256" key="1">
    <source>
        <dbReference type="ARBA" id="ARBA00004651"/>
    </source>
</evidence>
<accession>A0ABX2B2P8</accession>
<comment type="subcellular location">
    <subcellularLocation>
        <location evidence="1">Cell membrane</location>
        <topology evidence="1">Multi-pass membrane protein</topology>
    </subcellularLocation>
</comment>
<dbReference type="InterPro" id="IPR050833">
    <property type="entry name" value="Poly_Biosynth_Transport"/>
</dbReference>
<feature type="transmembrane region" description="Helical" evidence="6">
    <location>
        <begin position="408"/>
        <end position="425"/>
    </location>
</feature>
<keyword evidence="3 6" id="KW-0812">Transmembrane</keyword>
<dbReference type="PANTHER" id="PTHR30250:SF26">
    <property type="entry name" value="PSMA PROTEIN"/>
    <property type="match status" value="1"/>
</dbReference>
<evidence type="ECO:0000256" key="3">
    <source>
        <dbReference type="ARBA" id="ARBA00022692"/>
    </source>
</evidence>
<feature type="transmembrane region" description="Helical" evidence="6">
    <location>
        <begin position="345"/>
        <end position="371"/>
    </location>
</feature>
<evidence type="ECO:0000313" key="7">
    <source>
        <dbReference type="EMBL" id="NPE25551.1"/>
    </source>
</evidence>
<organism evidence="7 8">
    <name type="scientific">Xylanibacter caecicola</name>
    <dbReference type="NCBI Taxonomy" id="2736294"/>
    <lineage>
        <taxon>Bacteria</taxon>
        <taxon>Pseudomonadati</taxon>
        <taxon>Bacteroidota</taxon>
        <taxon>Bacteroidia</taxon>
        <taxon>Bacteroidales</taxon>
        <taxon>Prevotellaceae</taxon>
        <taxon>Xylanibacter</taxon>
    </lineage>
</organism>
<dbReference type="EMBL" id="JABKKJ010000013">
    <property type="protein sequence ID" value="NPE25551.1"/>
    <property type="molecule type" value="Genomic_DNA"/>
</dbReference>
<feature type="transmembrane region" description="Helical" evidence="6">
    <location>
        <begin position="45"/>
        <end position="69"/>
    </location>
</feature>
<dbReference type="RefSeq" id="WP_172345016.1">
    <property type="nucleotide sequence ID" value="NZ_CASYYZ010000143.1"/>
</dbReference>
<reference evidence="7 8" key="1">
    <citation type="submission" date="2020-05" db="EMBL/GenBank/DDBJ databases">
        <title>Distinct polysaccharide utilization as determinants for interspecies competition between intestinal Prevotella spp.</title>
        <authorList>
            <person name="Galvez E.J.C."/>
            <person name="Iljazovic A."/>
            <person name="Strowig T."/>
        </authorList>
    </citation>
    <scope>NUCLEOTIDE SEQUENCE [LARGE SCALE GENOMIC DNA]</scope>
    <source>
        <strain evidence="7 8">PCHR</strain>
    </source>
</reference>
<keyword evidence="4 6" id="KW-1133">Transmembrane helix</keyword>
<evidence type="ECO:0000256" key="6">
    <source>
        <dbReference type="SAM" id="Phobius"/>
    </source>
</evidence>
<dbReference type="Proteomes" id="UP000820977">
    <property type="component" value="Unassembled WGS sequence"/>
</dbReference>
<feature type="transmembrane region" description="Helical" evidence="6">
    <location>
        <begin position="188"/>
        <end position="209"/>
    </location>
</feature>
<feature type="transmembrane region" description="Helical" evidence="6">
    <location>
        <begin position="12"/>
        <end position="33"/>
    </location>
</feature>
<keyword evidence="8" id="KW-1185">Reference proteome</keyword>
<feature type="transmembrane region" description="Helical" evidence="6">
    <location>
        <begin position="126"/>
        <end position="148"/>
    </location>
</feature>
<keyword evidence="2" id="KW-1003">Cell membrane</keyword>
<evidence type="ECO:0000313" key="8">
    <source>
        <dbReference type="Proteomes" id="UP000820977"/>
    </source>
</evidence>
<gene>
    <name evidence="7" type="ORF">HPS54_08505</name>
</gene>
<dbReference type="PANTHER" id="PTHR30250">
    <property type="entry name" value="PST FAMILY PREDICTED COLANIC ACID TRANSPORTER"/>
    <property type="match status" value="1"/>
</dbReference>
<feature type="transmembrane region" description="Helical" evidence="6">
    <location>
        <begin position="316"/>
        <end position="339"/>
    </location>
</feature>